<reference evidence="1 2" key="1">
    <citation type="submission" date="2021-08" db="EMBL/GenBank/DDBJ databases">
        <title>WGS of actinomycetes from Thailand.</title>
        <authorList>
            <person name="Thawai C."/>
        </authorList>
    </citation>
    <scope>NUCLEOTIDE SEQUENCE [LARGE SCALE GENOMIC DNA]</scope>
    <source>
        <strain evidence="1 2">PLK6-54</strain>
    </source>
</reference>
<gene>
    <name evidence="1" type="ORF">K7862_00800</name>
</gene>
<evidence type="ECO:0000313" key="1">
    <source>
        <dbReference type="EMBL" id="MBY8876181.1"/>
    </source>
</evidence>
<protein>
    <submittedName>
        <fullName evidence="1">Uncharacterized protein</fullName>
    </submittedName>
</protein>
<organism evidence="1 2">
    <name type="scientific">Actinacidiphila acidipaludis</name>
    <dbReference type="NCBI Taxonomy" id="2873382"/>
    <lineage>
        <taxon>Bacteria</taxon>
        <taxon>Bacillati</taxon>
        <taxon>Actinomycetota</taxon>
        <taxon>Actinomycetes</taxon>
        <taxon>Kitasatosporales</taxon>
        <taxon>Streptomycetaceae</taxon>
        <taxon>Actinacidiphila</taxon>
    </lineage>
</organism>
<proteinExistence type="predicted"/>
<dbReference type="RefSeq" id="WP_222959455.1">
    <property type="nucleotide sequence ID" value="NZ_JAINZZ010000001.1"/>
</dbReference>
<dbReference type="Proteomes" id="UP000778578">
    <property type="component" value="Unassembled WGS sequence"/>
</dbReference>
<sequence>MRLGIMGHRGLSPQVEAQVHTFLCELIDGIAAEELVGTRWVSDGPGAWFAQIVLAHGGRLGVVIPAVGYRESLPDRHRPVHDELTARAVEVHRAGLREPNARAHQAGTDIVVAWQTD</sequence>
<accession>A0ABS7PZV1</accession>
<dbReference type="EMBL" id="JAINZZ010000001">
    <property type="protein sequence ID" value="MBY8876181.1"/>
    <property type="molecule type" value="Genomic_DNA"/>
</dbReference>
<keyword evidence="2" id="KW-1185">Reference proteome</keyword>
<evidence type="ECO:0000313" key="2">
    <source>
        <dbReference type="Proteomes" id="UP000778578"/>
    </source>
</evidence>
<name>A0ABS7PZV1_9ACTN</name>
<comment type="caution">
    <text evidence="1">The sequence shown here is derived from an EMBL/GenBank/DDBJ whole genome shotgun (WGS) entry which is preliminary data.</text>
</comment>